<protein>
    <submittedName>
        <fullName evidence="12">Chromosome segregation protein SMC</fullName>
    </submittedName>
</protein>
<evidence type="ECO:0000256" key="2">
    <source>
        <dbReference type="ARBA" id="ARBA00022741"/>
    </source>
</evidence>
<evidence type="ECO:0000256" key="6">
    <source>
        <dbReference type="ARBA" id="ARBA00022840"/>
    </source>
</evidence>
<evidence type="ECO:0000256" key="8">
    <source>
        <dbReference type="ARBA" id="ARBA00023204"/>
    </source>
</evidence>
<feature type="binding site" evidence="9">
    <location>
        <position position="413"/>
    </location>
    <ligand>
        <name>Zn(2+)</name>
        <dbReference type="ChEBI" id="CHEBI:29105"/>
    </ligand>
</feature>
<feature type="binding site" evidence="9">
    <location>
        <position position="416"/>
    </location>
    <ligand>
        <name>Zn(2+)</name>
        <dbReference type="ChEBI" id="CHEBI:29105"/>
    </ligand>
</feature>
<keyword evidence="6" id="KW-0067">ATP-binding</keyword>
<keyword evidence="4" id="KW-0378">Hydrolase</keyword>
<dbReference type="Gene3D" id="3.40.50.300">
    <property type="entry name" value="P-loop containing nucleotide triphosphate hydrolases"/>
    <property type="match status" value="2"/>
</dbReference>
<evidence type="ECO:0000256" key="7">
    <source>
        <dbReference type="ARBA" id="ARBA00023054"/>
    </source>
</evidence>
<dbReference type="Gene3D" id="1.10.287.510">
    <property type="entry name" value="Helix hairpin bin"/>
    <property type="match status" value="1"/>
</dbReference>
<sequence>MIREVELSNFRSILTGRAVLTKGINFIHGLNGAGKSTFLDAIAFALYGSEWARKSGVKIQNFVKLGRGVARISLIIEGEDGKYMVQRVISQSKSDTHQTYVNLIDDKGSHKVAARDKEVTALMGRILGVDVDLFARLLYIRQGEVRDVLEANKAGKNRLDAVIKIDALNKLQDTVIKDVSRDVERRIDSITGEAKEMNRQLTSMYKRLEDIGKQKESINHELDTIEKEIANLESELNEAEKEIANLEEYERKAHTLEAQLDQVEEEIKALRIKLREAEQSGAELRAKRSRLEEISRRLDELRREKEAYESLRRREESLRATFEEAEVLKRDRDAKRRELERIKEELSREEKEIAELRKSINELEEKELEADYEAEKANNKLRELEEEGARINAELKHIEMEIELLRTKGGQTCPVCGKPLTIGEADDLMRRISEKADELRSKLKENMTARREAETRAKRNEEELREISREVSEKRGVIENGERRIKRLSEESQRLGEELRAIENRINELSPGVQEYLYVKDEMNRLGASVDEYDRLSEEYRYLASELSKYGTNKEEDIRSRLEDDEVKKRTILASLDELKAKLNELASQRTKAEKIKERLNNANMRRSEARGKLTLLMDAEEKAVAEVDELKKRLNNANNELSKLKGSLYLLNMINNSIESAKPLIRKTFIDFMNEELRESFTSLRHKESYVDIRMDGDYDVYVRRSDGKEIPFDALSMGEKNLVALIFRYAMAKVILGHIPLMMMDEPTEHLDSEHRAKVASWLRDISSNIDVILITSHIDSFENSADNVIRIEAINPSGDTTVVNA</sequence>
<evidence type="ECO:0000256" key="5">
    <source>
        <dbReference type="ARBA" id="ARBA00022833"/>
    </source>
</evidence>
<reference evidence="12" key="2">
    <citation type="submission" date="2020-09" db="EMBL/GenBank/DDBJ databases">
        <authorList>
            <person name="Sun Q."/>
            <person name="Ohkuma M."/>
        </authorList>
    </citation>
    <scope>NUCLEOTIDE SEQUENCE</scope>
    <source>
        <strain evidence="12">JCM 10088</strain>
    </source>
</reference>
<dbReference type="AlphaFoldDB" id="A0A830GUK5"/>
<evidence type="ECO:0000256" key="10">
    <source>
        <dbReference type="SAM" id="Coils"/>
    </source>
</evidence>
<evidence type="ECO:0000313" key="12">
    <source>
        <dbReference type="EMBL" id="GGP20544.1"/>
    </source>
</evidence>
<evidence type="ECO:0000256" key="1">
    <source>
        <dbReference type="ARBA" id="ARBA00022723"/>
    </source>
</evidence>
<comment type="caution">
    <text evidence="12">The sequence shown here is derived from an EMBL/GenBank/DDBJ whole genome shotgun (WGS) entry which is preliminary data.</text>
</comment>
<feature type="coiled-coil region" evidence="10">
    <location>
        <begin position="180"/>
        <end position="505"/>
    </location>
</feature>
<dbReference type="OrthoDB" id="25344at2157"/>
<dbReference type="Pfam" id="PF13476">
    <property type="entry name" value="AAA_23"/>
    <property type="match status" value="1"/>
</dbReference>
<dbReference type="GO" id="GO:0046872">
    <property type="term" value="F:metal ion binding"/>
    <property type="evidence" value="ECO:0007669"/>
    <property type="project" value="UniProtKB-UniRule"/>
</dbReference>
<dbReference type="PROSITE" id="PS51131">
    <property type="entry name" value="ZN_HOOK"/>
    <property type="match status" value="1"/>
</dbReference>
<evidence type="ECO:0000259" key="11">
    <source>
        <dbReference type="PROSITE" id="PS51131"/>
    </source>
</evidence>
<dbReference type="GO" id="GO:0005524">
    <property type="term" value="F:ATP binding"/>
    <property type="evidence" value="ECO:0007669"/>
    <property type="project" value="UniProtKB-KW"/>
</dbReference>
<keyword evidence="8" id="KW-0234">DNA repair</keyword>
<dbReference type="SUPFAM" id="SSF75712">
    <property type="entry name" value="Rad50 coiled-coil Zn hook"/>
    <property type="match status" value="1"/>
</dbReference>
<evidence type="ECO:0000256" key="3">
    <source>
        <dbReference type="ARBA" id="ARBA00022763"/>
    </source>
</evidence>
<accession>A0A830GUK5</accession>
<dbReference type="Pfam" id="PF04423">
    <property type="entry name" value="Rad50_zn_hook"/>
    <property type="match status" value="1"/>
</dbReference>
<name>A0A830GUK5_9CREN</name>
<dbReference type="InterPro" id="IPR038729">
    <property type="entry name" value="Rad50/SbcC_AAA"/>
</dbReference>
<evidence type="ECO:0000313" key="13">
    <source>
        <dbReference type="Proteomes" id="UP000610960"/>
    </source>
</evidence>
<dbReference type="SUPFAM" id="SSF52540">
    <property type="entry name" value="P-loop containing nucleoside triphosphate hydrolases"/>
    <property type="match status" value="1"/>
</dbReference>
<dbReference type="InterPro" id="IPR013134">
    <property type="entry name" value="Zn_hook_RAD50"/>
</dbReference>
<feature type="coiled-coil region" evidence="10">
    <location>
        <begin position="569"/>
        <end position="648"/>
    </location>
</feature>
<dbReference type="PANTHER" id="PTHR32114">
    <property type="entry name" value="ABC TRANSPORTER ABCH.3"/>
    <property type="match status" value="1"/>
</dbReference>
<gene>
    <name evidence="12" type="ORF">GCM10007981_09060</name>
</gene>
<keyword evidence="5 9" id="KW-0862">Zinc</keyword>
<reference evidence="12" key="1">
    <citation type="journal article" date="2014" name="Int. J. Syst. Evol. Microbiol.">
        <title>Complete genome sequence of Corynebacterium casei LMG S-19264T (=DSM 44701T), isolated from a smear-ripened cheese.</title>
        <authorList>
            <consortium name="US DOE Joint Genome Institute (JGI-PGF)"/>
            <person name="Walter F."/>
            <person name="Albersmeier A."/>
            <person name="Kalinowski J."/>
            <person name="Ruckert C."/>
        </authorList>
    </citation>
    <scope>NUCLEOTIDE SEQUENCE</scope>
    <source>
        <strain evidence="12">JCM 10088</strain>
    </source>
</reference>
<organism evidence="12 13">
    <name type="scientific">Thermocladium modestius</name>
    <dbReference type="NCBI Taxonomy" id="62609"/>
    <lineage>
        <taxon>Archaea</taxon>
        <taxon>Thermoproteota</taxon>
        <taxon>Thermoprotei</taxon>
        <taxon>Thermoproteales</taxon>
        <taxon>Thermoproteaceae</taxon>
        <taxon>Thermocladium</taxon>
    </lineage>
</organism>
<keyword evidence="2" id="KW-0547">Nucleotide-binding</keyword>
<keyword evidence="7 10" id="KW-0175">Coiled coil</keyword>
<keyword evidence="13" id="KW-1185">Reference proteome</keyword>
<feature type="domain" description="Zinc-hook" evidence="11">
    <location>
        <begin position="367"/>
        <end position="465"/>
    </location>
</feature>
<dbReference type="Proteomes" id="UP000610960">
    <property type="component" value="Unassembled WGS sequence"/>
</dbReference>
<keyword evidence="1 9" id="KW-0479">Metal-binding</keyword>
<keyword evidence="3" id="KW-0227">DNA damage</keyword>
<evidence type="ECO:0000256" key="4">
    <source>
        <dbReference type="ARBA" id="ARBA00022801"/>
    </source>
</evidence>
<evidence type="ECO:0000256" key="9">
    <source>
        <dbReference type="PROSITE-ProRule" id="PRU00471"/>
    </source>
</evidence>
<dbReference type="InterPro" id="IPR027417">
    <property type="entry name" value="P-loop_NTPase"/>
</dbReference>
<proteinExistence type="predicted"/>
<dbReference type="PANTHER" id="PTHR32114:SF2">
    <property type="entry name" value="ABC TRANSPORTER ABCH.3"/>
    <property type="match status" value="1"/>
</dbReference>
<dbReference type="RefSeq" id="WP_188596234.1">
    <property type="nucleotide sequence ID" value="NZ_BMNL01000002.1"/>
</dbReference>
<dbReference type="EMBL" id="BMNL01000002">
    <property type="protein sequence ID" value="GGP20544.1"/>
    <property type="molecule type" value="Genomic_DNA"/>
</dbReference>